<dbReference type="SMART" id="SM00671">
    <property type="entry name" value="SEL1"/>
    <property type="match status" value="3"/>
</dbReference>
<proteinExistence type="predicted"/>
<dbReference type="AlphaFoldDB" id="A0A1Y2I3U6"/>
<dbReference type="STRING" id="765915.A0A1Y2I3U6"/>
<evidence type="ECO:0000256" key="1">
    <source>
        <dbReference type="SAM" id="MobiDB-lite"/>
    </source>
</evidence>
<dbReference type="PANTHER" id="PTHR43628">
    <property type="entry name" value="ACTIVATOR OF C KINASE PROTEIN 1-RELATED"/>
    <property type="match status" value="1"/>
</dbReference>
<dbReference type="InterPro" id="IPR052945">
    <property type="entry name" value="Mitotic_Regulator"/>
</dbReference>
<dbReference type="Pfam" id="PF08238">
    <property type="entry name" value="Sel1"/>
    <property type="match status" value="3"/>
</dbReference>
<name>A0A1Y2I3U6_9FUNG</name>
<feature type="compositionally biased region" description="Low complexity" evidence="1">
    <location>
        <begin position="1"/>
        <end position="18"/>
    </location>
</feature>
<dbReference type="GO" id="GO:0032153">
    <property type="term" value="C:cell division site"/>
    <property type="evidence" value="ECO:0007669"/>
    <property type="project" value="TreeGrafter"/>
</dbReference>
<dbReference type="EMBL" id="MCFL01000001">
    <property type="protein sequence ID" value="ORZ41548.1"/>
    <property type="molecule type" value="Genomic_DNA"/>
</dbReference>
<accession>A0A1Y2I3U6</accession>
<feature type="region of interest" description="Disordered" evidence="1">
    <location>
        <begin position="85"/>
        <end position="104"/>
    </location>
</feature>
<evidence type="ECO:0008006" key="4">
    <source>
        <dbReference type="Google" id="ProtNLM"/>
    </source>
</evidence>
<dbReference type="OrthoDB" id="2148946at2759"/>
<dbReference type="SUPFAM" id="SSF81901">
    <property type="entry name" value="HCP-like"/>
    <property type="match status" value="1"/>
</dbReference>
<dbReference type="InterPro" id="IPR006597">
    <property type="entry name" value="Sel1-like"/>
</dbReference>
<sequence>MYQQHQQPPHPGAATAAQNTSRPAVAVPQFSSQSSLVPPQHLDDDADSDIGQPPSQPFTLPPGTRPSPSDFDTISRHLSLGRTPAAHGAAPLHQHSAPPMPSADDVRAMQADTHIQNGIQLHERLQLTESTREFERAAHLGSATGMYLYGMALRSAWGVERDEKKAFEYLSRAADLALRQTSALQAGGGGGKGGSGAAAAGEEQRAAAARELTLAIYELGQSFRNGWGVKKCRRTGAHYLQIAANLGDPDAQVDCGLAYLNGDGVKRDKMMAAKYFRLASNAGIEFPGNSWIWKDKYNVTGVDKKVKGGAAAAPPAGK</sequence>
<evidence type="ECO:0000313" key="3">
    <source>
        <dbReference type="Proteomes" id="UP000193411"/>
    </source>
</evidence>
<dbReference type="Proteomes" id="UP000193411">
    <property type="component" value="Unassembled WGS sequence"/>
</dbReference>
<dbReference type="InterPro" id="IPR011990">
    <property type="entry name" value="TPR-like_helical_dom_sf"/>
</dbReference>
<gene>
    <name evidence="2" type="ORF">BCR44DRAFT_1385486</name>
</gene>
<dbReference type="GO" id="GO:0010972">
    <property type="term" value="P:negative regulation of G2/M transition of mitotic cell cycle"/>
    <property type="evidence" value="ECO:0007669"/>
    <property type="project" value="TreeGrafter"/>
</dbReference>
<evidence type="ECO:0000313" key="2">
    <source>
        <dbReference type="EMBL" id="ORZ41548.1"/>
    </source>
</evidence>
<keyword evidence="3" id="KW-1185">Reference proteome</keyword>
<protein>
    <recommendedName>
        <fullName evidence="4">HCP-like protein</fullName>
    </recommendedName>
</protein>
<organism evidence="2 3">
    <name type="scientific">Catenaria anguillulae PL171</name>
    <dbReference type="NCBI Taxonomy" id="765915"/>
    <lineage>
        <taxon>Eukaryota</taxon>
        <taxon>Fungi</taxon>
        <taxon>Fungi incertae sedis</taxon>
        <taxon>Blastocladiomycota</taxon>
        <taxon>Blastocladiomycetes</taxon>
        <taxon>Blastocladiales</taxon>
        <taxon>Catenariaceae</taxon>
        <taxon>Catenaria</taxon>
    </lineage>
</organism>
<dbReference type="Gene3D" id="1.25.40.10">
    <property type="entry name" value="Tetratricopeptide repeat domain"/>
    <property type="match status" value="1"/>
</dbReference>
<comment type="caution">
    <text evidence="2">The sequence shown here is derived from an EMBL/GenBank/DDBJ whole genome shotgun (WGS) entry which is preliminary data.</text>
</comment>
<feature type="compositionally biased region" description="Pro residues" evidence="1">
    <location>
        <begin position="54"/>
        <end position="65"/>
    </location>
</feature>
<dbReference type="PANTHER" id="PTHR43628:SF1">
    <property type="entry name" value="CHITIN SYNTHASE REGULATORY FACTOR 2-RELATED"/>
    <property type="match status" value="1"/>
</dbReference>
<reference evidence="2 3" key="1">
    <citation type="submission" date="2016-07" db="EMBL/GenBank/DDBJ databases">
        <title>Pervasive Adenine N6-methylation of Active Genes in Fungi.</title>
        <authorList>
            <consortium name="DOE Joint Genome Institute"/>
            <person name="Mondo S.J."/>
            <person name="Dannebaum R.O."/>
            <person name="Kuo R.C."/>
            <person name="Labutti K."/>
            <person name="Haridas S."/>
            <person name="Kuo A."/>
            <person name="Salamov A."/>
            <person name="Ahrendt S.R."/>
            <person name="Lipzen A."/>
            <person name="Sullivan W."/>
            <person name="Andreopoulos W.B."/>
            <person name="Clum A."/>
            <person name="Lindquist E."/>
            <person name="Daum C."/>
            <person name="Ramamoorthy G.K."/>
            <person name="Gryganskyi A."/>
            <person name="Culley D."/>
            <person name="Magnuson J.K."/>
            <person name="James T.Y."/>
            <person name="O'Malley M.A."/>
            <person name="Stajich J.E."/>
            <person name="Spatafora J.W."/>
            <person name="Visel A."/>
            <person name="Grigoriev I.V."/>
        </authorList>
    </citation>
    <scope>NUCLEOTIDE SEQUENCE [LARGE SCALE GENOMIC DNA]</scope>
    <source>
        <strain evidence="2 3">PL171</strain>
    </source>
</reference>
<feature type="region of interest" description="Disordered" evidence="1">
    <location>
        <begin position="1"/>
        <end position="75"/>
    </location>
</feature>